<feature type="transmembrane region" description="Helical" evidence="1">
    <location>
        <begin position="175"/>
        <end position="194"/>
    </location>
</feature>
<dbReference type="EMBL" id="CP001669">
    <property type="protein sequence ID" value="AFZ80447.1"/>
    <property type="molecule type" value="Genomic_DNA"/>
</dbReference>
<organism evidence="2 3">
    <name type="scientific">Theileria equi strain WA</name>
    <dbReference type="NCBI Taxonomy" id="1537102"/>
    <lineage>
        <taxon>Eukaryota</taxon>
        <taxon>Sar</taxon>
        <taxon>Alveolata</taxon>
        <taxon>Apicomplexa</taxon>
        <taxon>Aconoidasida</taxon>
        <taxon>Piroplasmida</taxon>
        <taxon>Theileriidae</taxon>
        <taxon>Theileria</taxon>
    </lineage>
</organism>
<dbReference type="VEuPathDB" id="PiroplasmaDB:BEWA_033000"/>
<gene>
    <name evidence="2" type="ORF">BEWA_033000</name>
</gene>
<keyword evidence="1" id="KW-0812">Transmembrane</keyword>
<reference evidence="2 3" key="1">
    <citation type="journal article" date="2012" name="BMC Genomics">
        <title>Comparative genomic analysis and phylogenetic position of Theileria equi.</title>
        <authorList>
            <person name="Kappmeyer L.S."/>
            <person name="Thiagarajan M."/>
            <person name="Herndon D.R."/>
            <person name="Ramsay J.D."/>
            <person name="Caler E."/>
            <person name="Djikeng A."/>
            <person name="Gillespie J.J."/>
            <person name="Lau A.O."/>
            <person name="Roalson E.H."/>
            <person name="Silva J.C."/>
            <person name="Silva M.G."/>
            <person name="Suarez C.E."/>
            <person name="Ueti M.W."/>
            <person name="Nene V.M."/>
            <person name="Mealey R.H."/>
            <person name="Knowles D.P."/>
            <person name="Brayton K.A."/>
        </authorList>
    </citation>
    <scope>NUCLEOTIDE SEQUENCE [LARGE SCALE GENOMIC DNA]</scope>
    <source>
        <strain evidence="2 3">WA</strain>
    </source>
</reference>
<evidence type="ECO:0000313" key="3">
    <source>
        <dbReference type="Proteomes" id="UP000031512"/>
    </source>
</evidence>
<dbReference type="eggNOG" id="ENOG502RZID">
    <property type="taxonomic scope" value="Eukaryota"/>
</dbReference>
<dbReference type="GeneID" id="15803532"/>
<dbReference type="AlphaFoldDB" id="L0AXZ8"/>
<proteinExistence type="predicted"/>
<protein>
    <submittedName>
        <fullName evidence="2">Uncharacterized protein</fullName>
    </submittedName>
</protein>
<feature type="transmembrane region" description="Helical" evidence="1">
    <location>
        <begin position="63"/>
        <end position="84"/>
    </location>
</feature>
<sequence>MKRSFGLGGAKALKNYEWFDHELPLSKVSILPATVSTIVGSIIGAICSLIVNCAMVELSISPFFANYFGVAFFIIGIVILWRLNSTKHTSGQSQKSYLRILGLMIVGSGLMCFLLRRNWFIHLPVLAKTLVYTLLGVSISFALTFTIIDLVNYFMTMLETSVSKPLVESKSQVHLIVAIAVTMGAIFGFTFGLMDIEDEVVYHIQLALMKEERYTYPVGLALGGIAGFGNEYLRQQESWRFNKDNAYDVEI</sequence>
<keyword evidence="1" id="KW-1133">Transmembrane helix</keyword>
<feature type="transmembrane region" description="Helical" evidence="1">
    <location>
        <begin position="96"/>
        <end position="117"/>
    </location>
</feature>
<dbReference type="OrthoDB" id="443651at2759"/>
<evidence type="ECO:0000256" key="1">
    <source>
        <dbReference type="SAM" id="Phobius"/>
    </source>
</evidence>
<keyword evidence="3" id="KW-1185">Reference proteome</keyword>
<accession>L0AXZ8</accession>
<dbReference type="RefSeq" id="XP_004830113.1">
    <property type="nucleotide sequence ID" value="XM_004830056.1"/>
</dbReference>
<name>L0AXZ8_THEEQ</name>
<evidence type="ECO:0000313" key="2">
    <source>
        <dbReference type="EMBL" id="AFZ80447.1"/>
    </source>
</evidence>
<dbReference type="Proteomes" id="UP000031512">
    <property type="component" value="Chromosome 1"/>
</dbReference>
<dbReference type="KEGG" id="beq:BEWA_033000"/>
<keyword evidence="1" id="KW-0472">Membrane</keyword>
<feature type="transmembrane region" description="Helical" evidence="1">
    <location>
        <begin position="129"/>
        <end position="154"/>
    </location>
</feature>
<feature type="transmembrane region" description="Helical" evidence="1">
    <location>
        <begin position="30"/>
        <end position="51"/>
    </location>
</feature>